<gene>
    <name evidence="5" type="ORF">ACFSW8_17185</name>
</gene>
<dbReference type="SMART" id="SM00320">
    <property type="entry name" value="WD40"/>
    <property type="match status" value="3"/>
</dbReference>
<evidence type="ECO:0000259" key="4">
    <source>
        <dbReference type="Pfam" id="PF13360"/>
    </source>
</evidence>
<comment type="caution">
    <text evidence="5">The sequence shown here is derived from an EMBL/GenBank/DDBJ whole genome shotgun (WGS) entry which is preliminary data.</text>
</comment>
<dbReference type="SUPFAM" id="SSF50998">
    <property type="entry name" value="Quinoprotein alcohol dehydrogenase-like"/>
    <property type="match status" value="1"/>
</dbReference>
<sequence>MLDLNESGKVLWRNWRQASTHSSSVCLSADGTRIFLGTENGHIEVLDSKDGALLKTFVWRDSAITSLAVHESGALFVSGNESGEVVMWGMNHLRPVGPWIQISSKVDALDFLKDGVIKVVGGQREQRWQYASLPVYGFNNATSMKHEFFMLTQRKNGNGVFGMKASNGKKVWVDYKANKEAREKELTEINWKPVRGEQLVVAESYAGWVRRVYVENNGQSVRVEVGDEMAVIGPLSEVNFVDLLYDGMVVVTGSRKGEVRLWEAASGQAISPTLKNLFPVQDIRLNSEIGHMAVVTEGYLPVWKVQAEGRSLEELDNVIGLLTRGEGHIREPLNEQEVQHWIRHQNSMNMEFRE</sequence>
<evidence type="ECO:0000256" key="1">
    <source>
        <dbReference type="ARBA" id="ARBA00022574"/>
    </source>
</evidence>
<dbReference type="InterPro" id="IPR011047">
    <property type="entry name" value="Quinoprotein_ADH-like_sf"/>
</dbReference>
<proteinExistence type="predicted"/>
<dbReference type="PANTHER" id="PTHR44019">
    <property type="entry name" value="WD REPEAT-CONTAINING PROTEIN 55"/>
    <property type="match status" value="1"/>
</dbReference>
<evidence type="ECO:0000256" key="2">
    <source>
        <dbReference type="ARBA" id="ARBA00022737"/>
    </source>
</evidence>
<keyword evidence="2" id="KW-0677">Repeat</keyword>
<organism evidence="5 6">
    <name type="scientific">Rubritalea tangerina</name>
    <dbReference type="NCBI Taxonomy" id="430798"/>
    <lineage>
        <taxon>Bacteria</taxon>
        <taxon>Pseudomonadati</taxon>
        <taxon>Verrucomicrobiota</taxon>
        <taxon>Verrucomicrobiia</taxon>
        <taxon>Verrucomicrobiales</taxon>
        <taxon>Rubritaleaceae</taxon>
        <taxon>Rubritalea</taxon>
    </lineage>
</organism>
<feature type="repeat" description="WD" evidence="3">
    <location>
        <begin position="231"/>
        <end position="272"/>
    </location>
</feature>
<evidence type="ECO:0000256" key="3">
    <source>
        <dbReference type="PROSITE-ProRule" id="PRU00221"/>
    </source>
</evidence>
<dbReference type="InterPro" id="IPR002372">
    <property type="entry name" value="PQQ_rpt_dom"/>
</dbReference>
<dbReference type="Gene3D" id="2.130.10.10">
    <property type="entry name" value="YVTN repeat-like/Quinoprotein amine dehydrogenase"/>
    <property type="match status" value="2"/>
</dbReference>
<evidence type="ECO:0000313" key="5">
    <source>
        <dbReference type="EMBL" id="MFD2160641.1"/>
    </source>
</evidence>
<name>A0ABW4ZFJ4_9BACT</name>
<keyword evidence="1 3" id="KW-0853">WD repeat</keyword>
<dbReference type="EMBL" id="JBHUJB010000089">
    <property type="protein sequence ID" value="MFD2160641.1"/>
    <property type="molecule type" value="Genomic_DNA"/>
</dbReference>
<dbReference type="Proteomes" id="UP001597389">
    <property type="component" value="Unassembled WGS sequence"/>
</dbReference>
<dbReference type="PROSITE" id="PS50082">
    <property type="entry name" value="WD_REPEATS_2"/>
    <property type="match status" value="1"/>
</dbReference>
<dbReference type="PANTHER" id="PTHR44019:SF8">
    <property type="entry name" value="POC1 CENTRIOLAR PROTEIN HOMOLOG"/>
    <property type="match status" value="1"/>
</dbReference>
<dbReference type="InterPro" id="IPR015943">
    <property type="entry name" value="WD40/YVTN_repeat-like_dom_sf"/>
</dbReference>
<dbReference type="InterPro" id="IPR001680">
    <property type="entry name" value="WD40_rpt"/>
</dbReference>
<protein>
    <submittedName>
        <fullName evidence="5">WD40 repeat domain-containing protein</fullName>
    </submittedName>
</protein>
<keyword evidence="6" id="KW-1185">Reference proteome</keyword>
<evidence type="ECO:0000313" key="6">
    <source>
        <dbReference type="Proteomes" id="UP001597389"/>
    </source>
</evidence>
<dbReference type="Pfam" id="PF13360">
    <property type="entry name" value="PQQ_2"/>
    <property type="match status" value="1"/>
</dbReference>
<reference evidence="6" key="1">
    <citation type="journal article" date="2019" name="Int. J. Syst. Evol. Microbiol.">
        <title>The Global Catalogue of Microorganisms (GCM) 10K type strain sequencing project: providing services to taxonomists for standard genome sequencing and annotation.</title>
        <authorList>
            <consortium name="The Broad Institute Genomics Platform"/>
            <consortium name="The Broad Institute Genome Sequencing Center for Infectious Disease"/>
            <person name="Wu L."/>
            <person name="Ma J."/>
        </authorList>
    </citation>
    <scope>NUCLEOTIDE SEQUENCE [LARGE SCALE GENOMIC DNA]</scope>
    <source>
        <strain evidence="6">CCUG 57942</strain>
    </source>
</reference>
<accession>A0ABW4ZFJ4</accession>
<feature type="domain" description="Pyrrolo-quinoline quinone repeat" evidence="4">
    <location>
        <begin position="6"/>
        <end position="268"/>
    </location>
</feature>
<dbReference type="InterPro" id="IPR050505">
    <property type="entry name" value="WDR55/POC1"/>
</dbReference>